<dbReference type="FunFam" id="3.40.30.10:FF:000331">
    <property type="entry name" value="Glutathione S-transferase"/>
    <property type="match status" value="1"/>
</dbReference>
<evidence type="ECO:0000313" key="4">
    <source>
        <dbReference type="Proteomes" id="UP000298216"/>
    </source>
</evidence>
<dbReference type="SUPFAM" id="SSF47616">
    <property type="entry name" value="GST C-terminal domain-like"/>
    <property type="match status" value="1"/>
</dbReference>
<feature type="domain" description="GST N-terminal" evidence="1">
    <location>
        <begin position="7"/>
        <end position="87"/>
    </location>
</feature>
<dbReference type="InterPro" id="IPR040079">
    <property type="entry name" value="Glutathione_S-Trfase"/>
</dbReference>
<evidence type="ECO:0000313" key="3">
    <source>
        <dbReference type="EMBL" id="TFW12362.1"/>
    </source>
</evidence>
<protein>
    <submittedName>
        <fullName evidence="3">Glutathione S-transferase family protein</fullName>
    </submittedName>
</protein>
<feature type="domain" description="GST C-terminal" evidence="2">
    <location>
        <begin position="90"/>
        <end position="212"/>
    </location>
</feature>
<dbReference type="RefSeq" id="WP_135194842.1">
    <property type="nucleotide sequence ID" value="NZ_SPVH01000006.1"/>
</dbReference>
<gene>
    <name evidence="3" type="ORF">EGY25_10075</name>
</gene>
<name>A0A4Y9RTW1_9CAUL</name>
<dbReference type="Gene3D" id="3.40.30.10">
    <property type="entry name" value="Glutaredoxin"/>
    <property type="match status" value="1"/>
</dbReference>
<dbReference type="PANTHER" id="PTHR44051">
    <property type="entry name" value="GLUTATHIONE S-TRANSFERASE-RELATED"/>
    <property type="match status" value="1"/>
</dbReference>
<reference evidence="3 4" key="1">
    <citation type="submission" date="2019-03" db="EMBL/GenBank/DDBJ databases">
        <title>Draft genome of Brevundimonas sp. a heavy metal resistant soil bacteria.</title>
        <authorList>
            <person name="Soto J."/>
        </authorList>
    </citation>
    <scope>NUCLEOTIDE SEQUENCE [LARGE SCALE GENOMIC DNA]</scope>
    <source>
        <strain evidence="3 4">B-10</strain>
    </source>
</reference>
<organism evidence="3 4">
    <name type="scientific">Brevundimonas intermedia</name>
    <dbReference type="NCBI Taxonomy" id="74315"/>
    <lineage>
        <taxon>Bacteria</taxon>
        <taxon>Pseudomonadati</taxon>
        <taxon>Pseudomonadota</taxon>
        <taxon>Alphaproteobacteria</taxon>
        <taxon>Caulobacterales</taxon>
        <taxon>Caulobacteraceae</taxon>
        <taxon>Brevundimonas</taxon>
    </lineage>
</organism>
<dbReference type="InterPro" id="IPR010987">
    <property type="entry name" value="Glutathione-S-Trfase_C-like"/>
</dbReference>
<keyword evidence="3" id="KW-0808">Transferase</keyword>
<dbReference type="PROSITE" id="PS50405">
    <property type="entry name" value="GST_CTER"/>
    <property type="match status" value="1"/>
</dbReference>
<dbReference type="Pfam" id="PF13409">
    <property type="entry name" value="GST_N_2"/>
    <property type="match status" value="1"/>
</dbReference>
<dbReference type="GO" id="GO:0016740">
    <property type="term" value="F:transferase activity"/>
    <property type="evidence" value="ECO:0007669"/>
    <property type="project" value="UniProtKB-KW"/>
</dbReference>
<dbReference type="SFLD" id="SFLDS00019">
    <property type="entry name" value="Glutathione_Transferase_(cytos"/>
    <property type="match status" value="1"/>
</dbReference>
<dbReference type="Pfam" id="PF00043">
    <property type="entry name" value="GST_C"/>
    <property type="match status" value="1"/>
</dbReference>
<keyword evidence="4" id="KW-1185">Reference proteome</keyword>
<accession>A0A4Y9RTW1</accession>
<dbReference type="CDD" id="cd03207">
    <property type="entry name" value="GST_C_8"/>
    <property type="match status" value="1"/>
</dbReference>
<dbReference type="InterPro" id="IPR036249">
    <property type="entry name" value="Thioredoxin-like_sf"/>
</dbReference>
<dbReference type="InterPro" id="IPR036282">
    <property type="entry name" value="Glutathione-S-Trfase_C_sf"/>
</dbReference>
<dbReference type="InterPro" id="IPR004046">
    <property type="entry name" value="GST_C"/>
</dbReference>
<dbReference type="SUPFAM" id="SSF52833">
    <property type="entry name" value="Thioredoxin-like"/>
    <property type="match status" value="1"/>
</dbReference>
<dbReference type="CDD" id="cd03046">
    <property type="entry name" value="GST_N_GTT1_like"/>
    <property type="match status" value="1"/>
</dbReference>
<dbReference type="Gene3D" id="1.20.1050.10">
    <property type="match status" value="1"/>
</dbReference>
<dbReference type="EMBL" id="SPVH01000006">
    <property type="protein sequence ID" value="TFW12362.1"/>
    <property type="molecule type" value="Genomic_DNA"/>
</dbReference>
<dbReference type="PANTHER" id="PTHR44051:SF8">
    <property type="entry name" value="GLUTATHIONE S-TRANSFERASE GSTA"/>
    <property type="match status" value="1"/>
</dbReference>
<dbReference type="OrthoDB" id="9811242at2"/>
<dbReference type="PROSITE" id="PS50404">
    <property type="entry name" value="GST_NTER"/>
    <property type="match status" value="1"/>
</dbReference>
<dbReference type="Proteomes" id="UP000298216">
    <property type="component" value="Unassembled WGS sequence"/>
</dbReference>
<dbReference type="SFLD" id="SFLDG00358">
    <property type="entry name" value="Main_(cytGST)"/>
    <property type="match status" value="1"/>
</dbReference>
<dbReference type="InterPro" id="IPR004045">
    <property type="entry name" value="Glutathione_S-Trfase_N"/>
</dbReference>
<sequence>MITVTAFKWVPPFAAGQVRDHRVRWILNEAGWPYEIRLLDAVDQKSADHRARQPFGQVPTLEEDGRPPMFESGAIVWDIAERAGVLIPSDPVMRAQVLGWYFAALNSVEGALANVAEAEFFMPDEAAKAVRRPQVVPFAEQRLGELQTALGGRDWLVGEDFTVADLMMSSVLKIAASLKLLEAFPALQAYHDRCLDRPAYKKAVADQCATIAAHGPRDMRYREAQAAS</sequence>
<comment type="caution">
    <text evidence="3">The sequence shown here is derived from an EMBL/GenBank/DDBJ whole genome shotgun (WGS) entry which is preliminary data.</text>
</comment>
<evidence type="ECO:0000259" key="2">
    <source>
        <dbReference type="PROSITE" id="PS50405"/>
    </source>
</evidence>
<dbReference type="AlphaFoldDB" id="A0A4Y9RTW1"/>
<proteinExistence type="predicted"/>
<evidence type="ECO:0000259" key="1">
    <source>
        <dbReference type="PROSITE" id="PS50404"/>
    </source>
</evidence>